<accession>A0ABT0CAB0</accession>
<proteinExistence type="predicted"/>
<evidence type="ECO:0000313" key="2">
    <source>
        <dbReference type="Proteomes" id="UP000830835"/>
    </source>
</evidence>
<protein>
    <submittedName>
        <fullName evidence="1">DUF2949 domain-containing protein</fullName>
    </submittedName>
</protein>
<dbReference type="Proteomes" id="UP000830835">
    <property type="component" value="Unassembled WGS sequence"/>
</dbReference>
<name>A0ABT0CAB0_THEVL</name>
<dbReference type="RefSeq" id="WP_244350004.1">
    <property type="nucleotide sequence ID" value="NZ_JAFIRA010000014.1"/>
</dbReference>
<reference evidence="1" key="1">
    <citation type="submission" date="2021-02" db="EMBL/GenBank/DDBJ databases">
        <title>The CRISPR/cas machinery reduction and long-range gene transfer in the hot spring cyanobacterium Synechococcus.</title>
        <authorList>
            <person name="Dvorak P."/>
            <person name="Jahodarova E."/>
            <person name="Hasler P."/>
            <person name="Poulickova A."/>
        </authorList>
    </citation>
    <scope>NUCLEOTIDE SEQUENCE</scope>
    <source>
        <strain evidence="1">Rupite</strain>
    </source>
</reference>
<gene>
    <name evidence="1" type="ORF">JX360_07350</name>
</gene>
<dbReference type="Pfam" id="PF11165">
    <property type="entry name" value="DUF2949"/>
    <property type="match status" value="1"/>
</dbReference>
<comment type="caution">
    <text evidence="1">The sequence shown here is derived from an EMBL/GenBank/DDBJ whole genome shotgun (WGS) entry which is preliminary data.</text>
</comment>
<dbReference type="EMBL" id="JAFIRA010000014">
    <property type="protein sequence ID" value="MCJ2542724.1"/>
    <property type="molecule type" value="Genomic_DNA"/>
</dbReference>
<evidence type="ECO:0000313" key="1">
    <source>
        <dbReference type="EMBL" id="MCJ2542724.1"/>
    </source>
</evidence>
<organism evidence="1 2">
    <name type="scientific">Thermostichus vulcanus str. 'Rupite'</name>
    <dbReference type="NCBI Taxonomy" id="2813851"/>
    <lineage>
        <taxon>Bacteria</taxon>
        <taxon>Bacillati</taxon>
        <taxon>Cyanobacteriota</taxon>
        <taxon>Cyanophyceae</taxon>
        <taxon>Thermostichales</taxon>
        <taxon>Thermostichaceae</taxon>
        <taxon>Thermostichus</taxon>
    </lineage>
</organism>
<keyword evidence="2" id="KW-1185">Reference proteome</keyword>
<dbReference type="SUPFAM" id="SSF160246">
    <property type="entry name" value="EspE N-terminal domain-like"/>
    <property type="match status" value="1"/>
</dbReference>
<sequence length="84" mass="9593">METTAPDLLALSQSDRQFCQFVEQQHILQPKQLALALKIQRQQRGPLALILWQLGFIGLQHLAQFWERMPSGAELEPLNESIPS</sequence>
<dbReference type="InterPro" id="IPR037257">
    <property type="entry name" value="T2SS_E_N_sf"/>
</dbReference>
<dbReference type="InterPro" id="IPR021336">
    <property type="entry name" value="DUF2949"/>
</dbReference>